<accession>A0A0G3WCM6</accession>
<dbReference type="InterPro" id="IPR011990">
    <property type="entry name" value="TPR-like_helical_dom_sf"/>
</dbReference>
<dbReference type="OrthoDB" id="1907609at2"/>
<dbReference type="PANTHER" id="PTHR12558">
    <property type="entry name" value="CELL DIVISION CYCLE 16,23,27"/>
    <property type="match status" value="1"/>
</dbReference>
<dbReference type="SUPFAM" id="SSF48452">
    <property type="entry name" value="TPR-like"/>
    <property type="match status" value="2"/>
</dbReference>
<dbReference type="SMART" id="SM00028">
    <property type="entry name" value="TPR"/>
    <property type="match status" value="4"/>
</dbReference>
<name>A0A0G3WCM6_9CLOT</name>
<dbReference type="Pfam" id="PF13374">
    <property type="entry name" value="TPR_10"/>
    <property type="match status" value="1"/>
</dbReference>
<sequence>MKLEAYIRKFERRVKKHPDDWQMHRKIGKRLVYKLKKKVKRNPKDTKLINWCGIIALEINDIDLALQMFQRAVAINPNVQTLNNLAYFYQIEYDDHQRAVELLGKAIKLNPSSKFPYGLLGEAYLDLELYQKAEETFKKAIGIEESSSLLNNLGVALYKQEKIKEAAVCFQKAWEFENRMKDDYLDSILNYDVWDEYLNSVLSYGVSLAQLGNIKEAEEVAEKLKLYVKRYLEAGKNPIHLDIGFLEIAEIYYEVHSYAKANEMFHAAQGPKMFYGISPRWISQYQYSLLQCGNLQEAEALLKKVILDTQKLMEEILKDDYYTHEEQLEHIKDYVQDIEQYKALFQKVREGHRPLIDFHPQVMGSCYMFGCIRHGTAEYEE</sequence>
<dbReference type="Proteomes" id="UP000035704">
    <property type="component" value="Chromosome"/>
</dbReference>
<evidence type="ECO:0000313" key="3">
    <source>
        <dbReference type="Proteomes" id="UP000035704"/>
    </source>
</evidence>
<dbReference type="AlphaFoldDB" id="A0A0G3WCM6"/>
<proteinExistence type="predicted"/>
<keyword evidence="3" id="KW-1185">Reference proteome</keyword>
<dbReference type="Pfam" id="PF13181">
    <property type="entry name" value="TPR_8"/>
    <property type="match status" value="2"/>
</dbReference>
<protein>
    <submittedName>
        <fullName evidence="2">TPR domain containing-containing protein</fullName>
    </submittedName>
</protein>
<evidence type="ECO:0000256" key="1">
    <source>
        <dbReference type="PROSITE-ProRule" id="PRU00339"/>
    </source>
</evidence>
<feature type="repeat" description="TPR" evidence="1">
    <location>
        <begin position="46"/>
        <end position="79"/>
    </location>
</feature>
<organism evidence="2 3">
    <name type="scientific">Clostridium aceticum</name>
    <dbReference type="NCBI Taxonomy" id="84022"/>
    <lineage>
        <taxon>Bacteria</taxon>
        <taxon>Bacillati</taxon>
        <taxon>Bacillota</taxon>
        <taxon>Clostridia</taxon>
        <taxon>Eubacteriales</taxon>
        <taxon>Clostridiaceae</taxon>
        <taxon>Clostridium</taxon>
    </lineage>
</organism>
<reference evidence="2 3" key="1">
    <citation type="submission" date="2014-10" db="EMBL/GenBank/DDBJ databases">
        <title>Genome sequence of Clostridium aceticum DSM 1496.</title>
        <authorList>
            <person name="Poehlein A."/>
            <person name="Schiel-Bengelsdorf B."/>
            <person name="Gottschalk G."/>
            <person name="Duerre P."/>
            <person name="Daniel R."/>
        </authorList>
    </citation>
    <scope>NUCLEOTIDE SEQUENCE [LARGE SCALE GENOMIC DNA]</scope>
    <source>
        <strain evidence="2 3">DSM 1496</strain>
    </source>
</reference>
<dbReference type="EMBL" id="CP009687">
    <property type="protein sequence ID" value="AKL96083.1"/>
    <property type="molecule type" value="Genomic_DNA"/>
</dbReference>
<dbReference type="PANTHER" id="PTHR12558:SF13">
    <property type="entry name" value="CELL DIVISION CYCLE PROTEIN 27 HOMOLOG"/>
    <property type="match status" value="1"/>
</dbReference>
<gene>
    <name evidence="2" type="ORF">CACET_c26380</name>
</gene>
<dbReference type="PATRIC" id="fig|84022.6.peg.2667"/>
<dbReference type="Gene3D" id="1.25.40.10">
    <property type="entry name" value="Tetratricopeptide repeat domain"/>
    <property type="match status" value="1"/>
</dbReference>
<feature type="repeat" description="TPR" evidence="1">
    <location>
        <begin position="114"/>
        <end position="147"/>
    </location>
</feature>
<dbReference type="InterPro" id="IPR019734">
    <property type="entry name" value="TPR_rpt"/>
</dbReference>
<dbReference type="RefSeq" id="WP_052661593.1">
    <property type="nucleotide sequence ID" value="NZ_CP009687.1"/>
</dbReference>
<dbReference type="STRING" id="84022.CACET_c26380"/>
<keyword evidence="1" id="KW-0802">TPR repeat</keyword>
<dbReference type="KEGG" id="cace:CACET_c26380"/>
<evidence type="ECO:0000313" key="2">
    <source>
        <dbReference type="EMBL" id="AKL96083.1"/>
    </source>
</evidence>
<dbReference type="PROSITE" id="PS50005">
    <property type="entry name" value="TPR"/>
    <property type="match status" value="2"/>
</dbReference>